<feature type="transmembrane region" description="Helical" evidence="1">
    <location>
        <begin position="156"/>
        <end position="182"/>
    </location>
</feature>
<feature type="transmembrane region" description="Helical" evidence="1">
    <location>
        <begin position="317"/>
        <end position="335"/>
    </location>
</feature>
<feature type="transmembrane region" description="Helical" evidence="1">
    <location>
        <begin position="273"/>
        <end position="296"/>
    </location>
</feature>
<evidence type="ECO:0008006" key="4">
    <source>
        <dbReference type="Google" id="ProtNLM"/>
    </source>
</evidence>
<feature type="transmembrane region" description="Helical" evidence="1">
    <location>
        <begin position="78"/>
        <end position="98"/>
    </location>
</feature>
<feature type="transmembrane region" description="Helical" evidence="1">
    <location>
        <begin position="247"/>
        <end position="267"/>
    </location>
</feature>
<evidence type="ECO:0000313" key="3">
    <source>
        <dbReference type="Proteomes" id="UP001501736"/>
    </source>
</evidence>
<comment type="caution">
    <text evidence="2">The sequence shown here is derived from an EMBL/GenBank/DDBJ whole genome shotgun (WGS) entry which is preliminary data.</text>
</comment>
<keyword evidence="1" id="KW-0472">Membrane</keyword>
<feature type="transmembrane region" description="Helical" evidence="1">
    <location>
        <begin position="105"/>
        <end position="123"/>
    </location>
</feature>
<name>A0ABP6RME2_9MICC</name>
<sequence length="363" mass="38163">MRALRDAGIDNQMAVLLAAVSTLLASLSIRSLLPEQFLRDDALMQQTIQYGSLIAPPDSFELVGQVYEVLGLDAAPPLAALVGVSLYVGALLAAVGWGRVARLSAPALALTLAFFVPPLVYLAQYSKELVTVGLTLLVLTLPDGRGRSGRAAGELAVVGAALAYGALLRPYWLIVAAVYIAWRILLPRTAHPAMLLLVPALVYTALQPVFRRQLGHGLQGQRDWANAERADDQVNTLIQSVSPDAEGAAGVFAALAMLGLMVLPVPLLASGEAFQLASGAAIAGIWALVLVPVLSARLLDAGTAGAVRAAPAGRTVRAVRAASLLLAFLTVQALFEPDYGSALKHLTPLLPLVLAVHLHRRRS</sequence>
<evidence type="ECO:0000313" key="2">
    <source>
        <dbReference type="EMBL" id="GAA3287844.1"/>
    </source>
</evidence>
<gene>
    <name evidence="2" type="ORF">GCM10020260_25150</name>
</gene>
<accession>A0ABP6RME2</accession>
<reference evidence="3" key="1">
    <citation type="journal article" date="2019" name="Int. J. Syst. Evol. Microbiol.">
        <title>The Global Catalogue of Microorganisms (GCM) 10K type strain sequencing project: providing services to taxonomists for standard genome sequencing and annotation.</title>
        <authorList>
            <consortium name="The Broad Institute Genomics Platform"/>
            <consortium name="The Broad Institute Genome Sequencing Center for Infectious Disease"/>
            <person name="Wu L."/>
            <person name="Ma J."/>
        </authorList>
    </citation>
    <scope>NUCLEOTIDE SEQUENCE [LARGE SCALE GENOMIC DNA]</scope>
    <source>
        <strain evidence="3">JCM 11483</strain>
    </source>
</reference>
<dbReference type="Proteomes" id="UP001501736">
    <property type="component" value="Unassembled WGS sequence"/>
</dbReference>
<protein>
    <recommendedName>
        <fullName evidence="4">Glycosyltransferase RgtA/B/C/D-like domain-containing protein</fullName>
    </recommendedName>
</protein>
<dbReference type="RefSeq" id="WP_344721937.1">
    <property type="nucleotide sequence ID" value="NZ_BAAAYG010000014.1"/>
</dbReference>
<dbReference type="EMBL" id="BAAAYG010000014">
    <property type="protein sequence ID" value="GAA3287844.1"/>
    <property type="molecule type" value="Genomic_DNA"/>
</dbReference>
<keyword evidence="1" id="KW-0812">Transmembrane</keyword>
<evidence type="ECO:0000256" key="1">
    <source>
        <dbReference type="SAM" id="Phobius"/>
    </source>
</evidence>
<keyword evidence="1" id="KW-1133">Transmembrane helix</keyword>
<proteinExistence type="predicted"/>
<organism evidence="2 3">
    <name type="scientific">Nesterenkonia halobia</name>
    <dbReference type="NCBI Taxonomy" id="37922"/>
    <lineage>
        <taxon>Bacteria</taxon>
        <taxon>Bacillati</taxon>
        <taxon>Actinomycetota</taxon>
        <taxon>Actinomycetes</taxon>
        <taxon>Micrococcales</taxon>
        <taxon>Micrococcaceae</taxon>
        <taxon>Nesterenkonia</taxon>
    </lineage>
</organism>
<keyword evidence="3" id="KW-1185">Reference proteome</keyword>